<accession>A0A8T2R2Y1</accession>
<reference evidence="1" key="1">
    <citation type="submission" date="2021-08" db="EMBL/GenBank/DDBJ databases">
        <title>WGS assembly of Ceratopteris richardii.</title>
        <authorList>
            <person name="Marchant D.B."/>
            <person name="Chen G."/>
            <person name="Jenkins J."/>
            <person name="Shu S."/>
            <person name="Leebens-Mack J."/>
            <person name="Grimwood J."/>
            <person name="Schmutz J."/>
            <person name="Soltis P."/>
            <person name="Soltis D."/>
            <person name="Chen Z.-H."/>
        </authorList>
    </citation>
    <scope>NUCLEOTIDE SEQUENCE</scope>
    <source>
        <strain evidence="1">Whitten #5841</strain>
        <tissue evidence="1">Leaf</tissue>
    </source>
</reference>
<dbReference type="AlphaFoldDB" id="A0A8T2R2Y1"/>
<gene>
    <name evidence="1" type="ORF">KP509_30G030900</name>
</gene>
<evidence type="ECO:0000313" key="2">
    <source>
        <dbReference type="Proteomes" id="UP000825935"/>
    </source>
</evidence>
<dbReference type="EMBL" id="CM035435">
    <property type="protein sequence ID" value="KAH7290081.1"/>
    <property type="molecule type" value="Genomic_DNA"/>
</dbReference>
<protein>
    <submittedName>
        <fullName evidence="1">Uncharacterized protein</fullName>
    </submittedName>
</protein>
<proteinExistence type="predicted"/>
<comment type="caution">
    <text evidence="1">The sequence shown here is derived from an EMBL/GenBank/DDBJ whole genome shotgun (WGS) entry which is preliminary data.</text>
</comment>
<sequence length="71" mass="8063">MWKIEGVTCELSIFHRIPPDANIITVKNEDEEFFDGSVAHGHYNKRSAVTIAQTIVEVVPAYHKNGEMHQI</sequence>
<organism evidence="1 2">
    <name type="scientific">Ceratopteris richardii</name>
    <name type="common">Triangle waterfern</name>
    <dbReference type="NCBI Taxonomy" id="49495"/>
    <lineage>
        <taxon>Eukaryota</taxon>
        <taxon>Viridiplantae</taxon>
        <taxon>Streptophyta</taxon>
        <taxon>Embryophyta</taxon>
        <taxon>Tracheophyta</taxon>
        <taxon>Polypodiopsida</taxon>
        <taxon>Polypodiidae</taxon>
        <taxon>Polypodiales</taxon>
        <taxon>Pteridineae</taxon>
        <taxon>Pteridaceae</taxon>
        <taxon>Parkerioideae</taxon>
        <taxon>Ceratopteris</taxon>
    </lineage>
</organism>
<keyword evidence="2" id="KW-1185">Reference proteome</keyword>
<name>A0A8T2R2Y1_CERRI</name>
<evidence type="ECO:0000313" key="1">
    <source>
        <dbReference type="EMBL" id="KAH7290081.1"/>
    </source>
</evidence>
<dbReference type="Proteomes" id="UP000825935">
    <property type="component" value="Chromosome 30"/>
</dbReference>